<sequence>MKITLIANDTTFIYNLRREVLAKLVEEGHQVTVLCQFLSHREALEQIGCRLYDIPIGRRSTNPLADLKLLCKFFQILRTIKPDVVLTNNIKPNVYAGIVCRVLGIKYIPNITGLGTPVENSGKLQFLATRLYKYGVAGADTIFFQNEENVRFFEQHHMMSKKSHLCLLPGSGVNLQAHPELPYSPGDVVHFLFVARLLLETM</sequence>
<reference evidence="2 3" key="1">
    <citation type="submission" date="2021-06" db="EMBL/GenBank/DDBJ databases">
        <authorList>
            <person name="Sun Q."/>
            <person name="Li D."/>
        </authorList>
    </citation>
    <scope>NUCLEOTIDE SEQUENCE [LARGE SCALE GENOMIC DNA]</scope>
    <source>
        <strain evidence="2 3">MSJd-7</strain>
    </source>
</reference>
<evidence type="ECO:0000313" key="2">
    <source>
        <dbReference type="EMBL" id="MBU5489313.1"/>
    </source>
</evidence>
<comment type="caution">
    <text evidence="2">The sequence shown here is derived from an EMBL/GenBank/DDBJ whole genome shotgun (WGS) entry which is preliminary data.</text>
</comment>
<name>A0ABS6EP87_9FIRM</name>
<dbReference type="Pfam" id="PF13477">
    <property type="entry name" value="Glyco_trans_4_2"/>
    <property type="match status" value="1"/>
</dbReference>
<dbReference type="RefSeq" id="WP_216468917.1">
    <property type="nucleotide sequence ID" value="NZ_JAHLQI010000001.1"/>
</dbReference>
<dbReference type="EC" id="2.4.-.-" evidence="2"/>
<proteinExistence type="predicted"/>
<dbReference type="Proteomes" id="UP000783588">
    <property type="component" value="Unassembled WGS sequence"/>
</dbReference>
<organism evidence="2 3">
    <name type="scientific">Butyricicoccus intestinisimiae</name>
    <dbReference type="NCBI Taxonomy" id="2841509"/>
    <lineage>
        <taxon>Bacteria</taxon>
        <taxon>Bacillati</taxon>
        <taxon>Bacillota</taxon>
        <taxon>Clostridia</taxon>
        <taxon>Eubacteriales</taxon>
        <taxon>Butyricicoccaceae</taxon>
        <taxon>Butyricicoccus</taxon>
    </lineage>
</organism>
<dbReference type="GO" id="GO:0016757">
    <property type="term" value="F:glycosyltransferase activity"/>
    <property type="evidence" value="ECO:0007669"/>
    <property type="project" value="UniProtKB-KW"/>
</dbReference>
<dbReference type="InterPro" id="IPR028098">
    <property type="entry name" value="Glyco_trans_4-like_N"/>
</dbReference>
<protein>
    <submittedName>
        <fullName evidence="2">Glycosyltransferase</fullName>
        <ecNumber evidence="2">2.4.-.-</ecNumber>
    </submittedName>
</protein>
<feature type="domain" description="Glycosyltransferase subfamily 4-like N-terminal" evidence="1">
    <location>
        <begin position="2"/>
        <end position="146"/>
    </location>
</feature>
<gene>
    <name evidence="2" type="ORF">KQI75_01500</name>
</gene>
<keyword evidence="2" id="KW-0328">Glycosyltransferase</keyword>
<accession>A0ABS6EP87</accession>
<evidence type="ECO:0000313" key="3">
    <source>
        <dbReference type="Proteomes" id="UP000783588"/>
    </source>
</evidence>
<dbReference type="EMBL" id="JAHLQI010000001">
    <property type="protein sequence ID" value="MBU5489313.1"/>
    <property type="molecule type" value="Genomic_DNA"/>
</dbReference>
<keyword evidence="3" id="KW-1185">Reference proteome</keyword>
<keyword evidence="2" id="KW-0808">Transferase</keyword>
<evidence type="ECO:0000259" key="1">
    <source>
        <dbReference type="Pfam" id="PF13477"/>
    </source>
</evidence>